<dbReference type="Pfam" id="PF14322">
    <property type="entry name" value="SusD-like_3"/>
    <property type="match status" value="1"/>
</dbReference>
<dbReference type="PROSITE" id="PS51257">
    <property type="entry name" value="PROKAR_LIPOPROTEIN"/>
    <property type="match status" value="1"/>
</dbReference>
<keyword evidence="5" id="KW-0998">Cell outer membrane</keyword>
<comment type="similarity">
    <text evidence="2">Belongs to the SusD family.</text>
</comment>
<evidence type="ECO:0000256" key="3">
    <source>
        <dbReference type="ARBA" id="ARBA00022729"/>
    </source>
</evidence>
<dbReference type="SUPFAM" id="SSF48452">
    <property type="entry name" value="TPR-like"/>
    <property type="match status" value="1"/>
</dbReference>
<organism evidence="9 10">
    <name type="scientific">Draconibacterium aestuarii</name>
    <dbReference type="NCBI Taxonomy" id="2998507"/>
    <lineage>
        <taxon>Bacteria</taxon>
        <taxon>Pseudomonadati</taxon>
        <taxon>Bacteroidota</taxon>
        <taxon>Bacteroidia</taxon>
        <taxon>Marinilabiliales</taxon>
        <taxon>Prolixibacteraceae</taxon>
        <taxon>Draconibacterium</taxon>
    </lineage>
</organism>
<dbReference type="Gene3D" id="1.25.40.390">
    <property type="match status" value="1"/>
</dbReference>
<dbReference type="AlphaFoldDB" id="A0A9X3F7R5"/>
<keyword evidence="10" id="KW-1185">Reference proteome</keyword>
<comment type="caution">
    <text evidence="9">The sequence shown here is derived from an EMBL/GenBank/DDBJ whole genome shotgun (WGS) entry which is preliminary data.</text>
</comment>
<keyword evidence="3 6" id="KW-0732">Signal</keyword>
<evidence type="ECO:0000256" key="6">
    <source>
        <dbReference type="SAM" id="SignalP"/>
    </source>
</evidence>
<dbReference type="Pfam" id="PF07980">
    <property type="entry name" value="SusD_RagB"/>
    <property type="match status" value="1"/>
</dbReference>
<protein>
    <submittedName>
        <fullName evidence="9">RagB/SusD family nutrient uptake outer membrane protein</fullName>
    </submittedName>
</protein>
<sequence>MKHIFLILFGLALMLASCDKFLEETPTGSLTDESQITSISGGEALATGAYRALPEWTGGSVWWGGNRANALEYATGKAYSQYQGAELWKFEQNSESGDSEYFVHPWNMWYKGVRDCNLALKMLPGVTELNEDQLSVLLGEVRTLRAFYYFCLVRHYGDVVYNTEIVTDLADAPRERSSLVKIYNEIIVPDLEFAVNESALDDKQSSDGRVTKHTARAILADVYLTMSGYPYQEAATDTTKAWCEDGLWSMTGYPVNSQSATSLLQKAKTQLDFLYGKYQLGNFEDIRNPAMDNKGEAIFQIQYVAGLRNNGIISTTLPLASQISMFGDENGTGIPSVAYYQSFNPADKRIKDRVYFFEDDTKSLKYDQNESPAAKFAVKFLYKYYDTEAIKVTGESGLNFNIYRYSDILLMHSEVYWALGINSEDEVKGINQIRTRAGLPTFQPGELNLLDIMSERAYELIWENKMLFDMRRTRTALIDGVGEFAGIEDFVGHQPTSFNFEFSAKHLLAPVSSTEIDNNRMCSQNYGWMPQQVAQ</sequence>
<dbReference type="InterPro" id="IPR012944">
    <property type="entry name" value="SusD_RagB_dom"/>
</dbReference>
<evidence type="ECO:0000256" key="4">
    <source>
        <dbReference type="ARBA" id="ARBA00023136"/>
    </source>
</evidence>
<evidence type="ECO:0000313" key="9">
    <source>
        <dbReference type="EMBL" id="MCY1721402.1"/>
    </source>
</evidence>
<evidence type="ECO:0000256" key="5">
    <source>
        <dbReference type="ARBA" id="ARBA00023237"/>
    </source>
</evidence>
<feature type="chain" id="PRO_5040759263" evidence="6">
    <location>
        <begin position="23"/>
        <end position="535"/>
    </location>
</feature>
<name>A0A9X3F7R5_9BACT</name>
<dbReference type="EMBL" id="JAPOHD010000027">
    <property type="protein sequence ID" value="MCY1721402.1"/>
    <property type="molecule type" value="Genomic_DNA"/>
</dbReference>
<dbReference type="Proteomes" id="UP001145087">
    <property type="component" value="Unassembled WGS sequence"/>
</dbReference>
<reference evidence="9" key="1">
    <citation type="submission" date="2022-11" db="EMBL/GenBank/DDBJ databases">
        <title>Marilongibacter aestuarii gen. nov., sp. nov., isolated from tidal flat sediment.</title>
        <authorList>
            <person name="Jiayan W."/>
        </authorList>
    </citation>
    <scope>NUCLEOTIDE SEQUENCE</scope>
    <source>
        <strain evidence="9">Z1-6</strain>
    </source>
</reference>
<feature type="signal peptide" evidence="6">
    <location>
        <begin position="1"/>
        <end position="22"/>
    </location>
</feature>
<comment type="subcellular location">
    <subcellularLocation>
        <location evidence="1">Cell outer membrane</location>
    </subcellularLocation>
</comment>
<feature type="domain" description="SusD-like N-terminal" evidence="8">
    <location>
        <begin position="72"/>
        <end position="224"/>
    </location>
</feature>
<dbReference type="GO" id="GO:0009279">
    <property type="term" value="C:cell outer membrane"/>
    <property type="evidence" value="ECO:0007669"/>
    <property type="project" value="UniProtKB-SubCell"/>
</dbReference>
<dbReference type="RefSeq" id="WP_343333732.1">
    <property type="nucleotide sequence ID" value="NZ_JAPOHD010000027.1"/>
</dbReference>
<dbReference type="InterPro" id="IPR011990">
    <property type="entry name" value="TPR-like_helical_dom_sf"/>
</dbReference>
<evidence type="ECO:0000259" key="7">
    <source>
        <dbReference type="Pfam" id="PF07980"/>
    </source>
</evidence>
<keyword evidence="4" id="KW-0472">Membrane</keyword>
<evidence type="ECO:0000313" key="10">
    <source>
        <dbReference type="Proteomes" id="UP001145087"/>
    </source>
</evidence>
<evidence type="ECO:0000256" key="2">
    <source>
        <dbReference type="ARBA" id="ARBA00006275"/>
    </source>
</evidence>
<gene>
    <name evidence="9" type="ORF">OU798_13685</name>
</gene>
<proteinExistence type="inferred from homology"/>
<accession>A0A9X3F7R5</accession>
<evidence type="ECO:0000259" key="8">
    <source>
        <dbReference type="Pfam" id="PF14322"/>
    </source>
</evidence>
<dbReference type="InterPro" id="IPR033985">
    <property type="entry name" value="SusD-like_N"/>
</dbReference>
<feature type="domain" description="RagB/SusD" evidence="7">
    <location>
        <begin position="334"/>
        <end position="528"/>
    </location>
</feature>
<evidence type="ECO:0000256" key="1">
    <source>
        <dbReference type="ARBA" id="ARBA00004442"/>
    </source>
</evidence>